<dbReference type="InterPro" id="IPR004722">
    <property type="entry name" value="DHOase"/>
</dbReference>
<dbReference type="CDD" id="cd01317">
    <property type="entry name" value="DHOase_IIa"/>
    <property type="match status" value="1"/>
</dbReference>
<dbReference type="GO" id="GO:0004038">
    <property type="term" value="F:allantoinase activity"/>
    <property type="evidence" value="ECO:0007669"/>
    <property type="project" value="TreeGrafter"/>
</dbReference>
<dbReference type="PANTHER" id="PTHR43668">
    <property type="entry name" value="ALLANTOINASE"/>
    <property type="match status" value="1"/>
</dbReference>
<accession>A0AAU7FBU6</accession>
<dbReference type="InterPro" id="IPR011059">
    <property type="entry name" value="Metal-dep_hydrolase_composite"/>
</dbReference>
<keyword evidence="3" id="KW-0378">Hydrolase</keyword>
<dbReference type="GO" id="GO:0046872">
    <property type="term" value="F:metal ion binding"/>
    <property type="evidence" value="ECO:0007669"/>
    <property type="project" value="InterPro"/>
</dbReference>
<proteinExistence type="predicted"/>
<dbReference type="NCBIfam" id="TIGR00857">
    <property type="entry name" value="pyrC_multi"/>
    <property type="match status" value="1"/>
</dbReference>
<evidence type="ECO:0000256" key="1">
    <source>
        <dbReference type="ARBA" id="ARBA00022975"/>
    </source>
</evidence>
<dbReference type="PANTHER" id="PTHR43668:SF2">
    <property type="entry name" value="ALLANTOINASE"/>
    <property type="match status" value="1"/>
</dbReference>
<dbReference type="Pfam" id="PF12890">
    <property type="entry name" value="DHOase"/>
    <property type="match status" value="1"/>
</dbReference>
<dbReference type="AlphaFoldDB" id="A0AAU7FBU6"/>
<dbReference type="GO" id="GO:0004151">
    <property type="term" value="F:dihydroorotase activity"/>
    <property type="evidence" value="ECO:0007669"/>
    <property type="project" value="UniProtKB-EC"/>
</dbReference>
<dbReference type="NCBIfam" id="NF005791">
    <property type="entry name" value="PRK07627.1"/>
    <property type="match status" value="1"/>
</dbReference>
<dbReference type="GO" id="GO:0005737">
    <property type="term" value="C:cytoplasm"/>
    <property type="evidence" value="ECO:0007669"/>
    <property type="project" value="TreeGrafter"/>
</dbReference>
<protein>
    <submittedName>
        <fullName evidence="3">Dihydroorotase</fullName>
        <ecNumber evidence="3">3.5.2.3</ecNumber>
    </submittedName>
</protein>
<dbReference type="InterPro" id="IPR050138">
    <property type="entry name" value="DHOase/Allantoinase_Hydrolase"/>
</dbReference>
<dbReference type="EC" id="3.5.2.3" evidence="3"/>
<name>A0AAU7FBU6_9NEIS</name>
<dbReference type="InterPro" id="IPR024403">
    <property type="entry name" value="DHOase_cat"/>
</dbReference>
<dbReference type="InterPro" id="IPR032466">
    <property type="entry name" value="Metal_Hydrolase"/>
</dbReference>
<dbReference type="RefSeq" id="WP_348945810.1">
    <property type="nucleotide sequence ID" value="NZ_CP157355.1"/>
</dbReference>
<keyword evidence="1" id="KW-0665">Pyrimidine biosynthesis</keyword>
<feature type="domain" description="Dihydroorotase catalytic" evidence="2">
    <location>
        <begin position="57"/>
        <end position="241"/>
    </location>
</feature>
<sequence>MKLDMKNIHIKNGQLVDPLAGTENTGDLFIADGKIVGVGSAPAGFVADEVIDATGLVVAPGLVDFAARLREPGQEYKATLASEMAAAVAGGISSVVCTPDTDPVLDEVGLVTMLRQRSKTLDLARVYPVGALTRGLKGVEITEMAQLHEAGCVAFSQGDVPIADLQVLYRAMQYAANFGFELRLRPEEASLVNDGVAHDGPYASRLGLTGIPVVAETIAIAQITQLMRATGCKVHLARVSSAAGLELIRAAKREGLKLTCDVSINHIHLVDLDIGFFDSQYRFDPPLRSVADRDAIVAALNDGTIDMICSDHAPVDDDGKLLPFAQAERGATGLELLLPLTLAWARSNKISLPQALAKISSTPAKALGFDAGLAVGNRADLLLFNPQASWYVIPEKLKSQGKNTPFIGHEMIGKVAKTIVKGKVVYSA</sequence>
<reference evidence="3" key="1">
    <citation type="submission" date="2024-05" db="EMBL/GenBank/DDBJ databases">
        <authorList>
            <person name="Yang L."/>
            <person name="Pan L."/>
        </authorList>
    </citation>
    <scope>NUCLEOTIDE SEQUENCE</scope>
    <source>
        <strain evidence="3">FCG-7</strain>
    </source>
</reference>
<organism evidence="3">
    <name type="scientific">Chitinibacter mangrovi</name>
    <dbReference type="NCBI Taxonomy" id="3153927"/>
    <lineage>
        <taxon>Bacteria</taxon>
        <taxon>Pseudomonadati</taxon>
        <taxon>Pseudomonadota</taxon>
        <taxon>Betaproteobacteria</taxon>
        <taxon>Neisseriales</taxon>
        <taxon>Chitinibacteraceae</taxon>
        <taxon>Chitinibacter</taxon>
    </lineage>
</organism>
<dbReference type="Gene3D" id="3.20.20.140">
    <property type="entry name" value="Metal-dependent hydrolases"/>
    <property type="match status" value="1"/>
</dbReference>
<evidence type="ECO:0000313" key="3">
    <source>
        <dbReference type="EMBL" id="XBM01525.1"/>
    </source>
</evidence>
<dbReference type="KEGG" id="cmav:ABHF33_04360"/>
<dbReference type="Gene3D" id="2.30.40.10">
    <property type="entry name" value="Urease, subunit C, domain 1"/>
    <property type="match status" value="1"/>
</dbReference>
<dbReference type="GO" id="GO:0006221">
    <property type="term" value="P:pyrimidine nucleotide biosynthetic process"/>
    <property type="evidence" value="ECO:0007669"/>
    <property type="project" value="UniProtKB-KW"/>
</dbReference>
<dbReference type="SUPFAM" id="SSF51556">
    <property type="entry name" value="Metallo-dependent hydrolases"/>
    <property type="match status" value="1"/>
</dbReference>
<gene>
    <name evidence="3" type="ORF">ABHF33_04360</name>
</gene>
<evidence type="ECO:0000259" key="2">
    <source>
        <dbReference type="Pfam" id="PF12890"/>
    </source>
</evidence>
<dbReference type="SUPFAM" id="SSF51338">
    <property type="entry name" value="Composite domain of metallo-dependent hydrolases"/>
    <property type="match status" value="1"/>
</dbReference>
<dbReference type="EMBL" id="CP157355">
    <property type="protein sequence ID" value="XBM01525.1"/>
    <property type="molecule type" value="Genomic_DNA"/>
</dbReference>
<dbReference type="GO" id="GO:0006145">
    <property type="term" value="P:purine nucleobase catabolic process"/>
    <property type="evidence" value="ECO:0007669"/>
    <property type="project" value="TreeGrafter"/>
</dbReference>